<gene>
    <name evidence="5" type="ORF">PAC_15486</name>
</gene>
<keyword evidence="2" id="KW-0456">Lyase</keyword>
<dbReference type="EMBL" id="FJOG01000031">
    <property type="protein sequence ID" value="CZR65586.1"/>
    <property type="molecule type" value="Genomic_DNA"/>
</dbReference>
<dbReference type="AlphaFoldDB" id="A0A1L7XKX7"/>
<dbReference type="Proteomes" id="UP000184330">
    <property type="component" value="Unassembled WGS sequence"/>
</dbReference>
<evidence type="ECO:0000259" key="4">
    <source>
        <dbReference type="Pfam" id="PF05426"/>
    </source>
</evidence>
<accession>A0A1L7XKX7</accession>
<protein>
    <recommendedName>
        <fullName evidence="4">Alginate lyase domain-containing protein</fullName>
    </recommendedName>
</protein>
<keyword evidence="1 3" id="KW-0732">Signal</keyword>
<dbReference type="OrthoDB" id="5280547at2759"/>
<evidence type="ECO:0000256" key="3">
    <source>
        <dbReference type="SAM" id="SignalP"/>
    </source>
</evidence>
<evidence type="ECO:0000313" key="6">
    <source>
        <dbReference type="Proteomes" id="UP000184330"/>
    </source>
</evidence>
<reference evidence="5 6" key="1">
    <citation type="submission" date="2016-03" db="EMBL/GenBank/DDBJ databases">
        <authorList>
            <person name="Ploux O."/>
        </authorList>
    </citation>
    <scope>NUCLEOTIDE SEQUENCE [LARGE SCALE GENOMIC DNA]</scope>
    <source>
        <strain evidence="5 6">UAMH 11012</strain>
    </source>
</reference>
<name>A0A1L7XKX7_9HELO</name>
<proteinExistence type="predicted"/>
<dbReference type="GO" id="GO:0042597">
    <property type="term" value="C:periplasmic space"/>
    <property type="evidence" value="ECO:0007669"/>
    <property type="project" value="InterPro"/>
</dbReference>
<dbReference type="Gene3D" id="1.50.10.100">
    <property type="entry name" value="Chondroitin AC/alginate lyase"/>
    <property type="match status" value="1"/>
</dbReference>
<dbReference type="SUPFAM" id="SSF48230">
    <property type="entry name" value="Chondroitin AC/alginate lyase"/>
    <property type="match status" value="1"/>
</dbReference>
<dbReference type="InterPro" id="IPR008929">
    <property type="entry name" value="Chondroitin_lyas"/>
</dbReference>
<feature type="domain" description="Alginate lyase" evidence="4">
    <location>
        <begin position="98"/>
        <end position="308"/>
    </location>
</feature>
<dbReference type="Pfam" id="PF05426">
    <property type="entry name" value="Alginate_lyase"/>
    <property type="match status" value="1"/>
</dbReference>
<dbReference type="InterPro" id="IPR008397">
    <property type="entry name" value="Alginate_lyase_dom"/>
</dbReference>
<sequence>MHSTAILSAFLLVLTTLGNASPSCRLRKYSARQQTFAHPGVLHTHEDLLRMRTNVASKLDPWYSTYQLFAEDSHSLLTYQMEGPLTWFERDHSGAVYGLNQIIQDGRAAINLALQYIITQNEAYAVASRNILDAWSETLKFVNGSDIQLGASLCGVNLVNATEILRWEWNGWAVGNITRFEGMIADIFYPAAGIQGINEYPWSGGWGTTGEKAIVAYGAFLSNSTMYQEGLCLYSNPSCGAACGNLGFMIENTGQYVESGRDQGHTQLSLGNMAEISQVALSQGDPSIYELLGERLRVGYEYTSEYQATNNTLPYNTTWVCCGCEDEGWTYVSSLDRTQIRPVREIVYGYYSGVKGVEMPYTKDVLSEGPETINPVNADNDNAEWGTLRFRRTSSL</sequence>
<dbReference type="GO" id="GO:0016829">
    <property type="term" value="F:lyase activity"/>
    <property type="evidence" value="ECO:0007669"/>
    <property type="project" value="UniProtKB-KW"/>
</dbReference>
<evidence type="ECO:0000256" key="2">
    <source>
        <dbReference type="ARBA" id="ARBA00023239"/>
    </source>
</evidence>
<keyword evidence="6" id="KW-1185">Reference proteome</keyword>
<feature type="signal peptide" evidence="3">
    <location>
        <begin position="1"/>
        <end position="20"/>
    </location>
</feature>
<dbReference type="STRING" id="576137.A0A1L7XKX7"/>
<evidence type="ECO:0000313" key="5">
    <source>
        <dbReference type="EMBL" id="CZR65586.1"/>
    </source>
</evidence>
<feature type="chain" id="PRO_5012566722" description="Alginate lyase domain-containing protein" evidence="3">
    <location>
        <begin position="21"/>
        <end position="396"/>
    </location>
</feature>
<organism evidence="5 6">
    <name type="scientific">Phialocephala subalpina</name>
    <dbReference type="NCBI Taxonomy" id="576137"/>
    <lineage>
        <taxon>Eukaryota</taxon>
        <taxon>Fungi</taxon>
        <taxon>Dikarya</taxon>
        <taxon>Ascomycota</taxon>
        <taxon>Pezizomycotina</taxon>
        <taxon>Leotiomycetes</taxon>
        <taxon>Helotiales</taxon>
        <taxon>Mollisiaceae</taxon>
        <taxon>Phialocephala</taxon>
        <taxon>Phialocephala fortinii species complex</taxon>
    </lineage>
</organism>
<evidence type="ECO:0000256" key="1">
    <source>
        <dbReference type="ARBA" id="ARBA00022729"/>
    </source>
</evidence>